<feature type="transmembrane region" description="Helical" evidence="5">
    <location>
        <begin position="273"/>
        <end position="295"/>
    </location>
</feature>
<organism evidence="6 7">
    <name type="scientific">Abyssibacter profundi</name>
    <dbReference type="NCBI Taxonomy" id="2182787"/>
    <lineage>
        <taxon>Bacteria</taxon>
        <taxon>Pseudomonadati</taxon>
        <taxon>Pseudomonadota</taxon>
        <taxon>Gammaproteobacteria</taxon>
        <taxon>Chromatiales</taxon>
        <taxon>Oceanococcaceae</taxon>
        <taxon>Abyssibacter</taxon>
    </lineage>
</organism>
<comment type="subcellular location">
    <subcellularLocation>
        <location evidence="1">Membrane</location>
        <topology evidence="1">Multi-pass membrane protein</topology>
    </subcellularLocation>
</comment>
<feature type="transmembrane region" description="Helical" evidence="5">
    <location>
        <begin position="110"/>
        <end position="132"/>
    </location>
</feature>
<feature type="transmembrane region" description="Helical" evidence="5">
    <location>
        <begin position="152"/>
        <end position="175"/>
    </location>
</feature>
<feature type="transmembrane region" description="Helical" evidence="5">
    <location>
        <begin position="50"/>
        <end position="73"/>
    </location>
</feature>
<gene>
    <name evidence="6" type="ORF">DEH80_05715</name>
</gene>
<dbReference type="Pfam" id="PF01758">
    <property type="entry name" value="SBF"/>
    <property type="match status" value="1"/>
</dbReference>
<dbReference type="Gene3D" id="1.20.1530.20">
    <property type="match status" value="1"/>
</dbReference>
<dbReference type="PANTHER" id="PTHR10361">
    <property type="entry name" value="SODIUM-BILE ACID COTRANSPORTER"/>
    <property type="match status" value="1"/>
</dbReference>
<dbReference type="PANTHER" id="PTHR10361:SF28">
    <property type="entry name" value="P3 PROTEIN-RELATED"/>
    <property type="match status" value="1"/>
</dbReference>
<evidence type="ECO:0000256" key="1">
    <source>
        <dbReference type="ARBA" id="ARBA00004141"/>
    </source>
</evidence>
<name>A0A363UNC3_9GAMM</name>
<feature type="transmembrane region" description="Helical" evidence="5">
    <location>
        <begin position="79"/>
        <end position="98"/>
    </location>
</feature>
<feature type="transmembrane region" description="Helical" evidence="5">
    <location>
        <begin position="214"/>
        <end position="234"/>
    </location>
</feature>
<keyword evidence="2 5" id="KW-0812">Transmembrane</keyword>
<dbReference type="GO" id="GO:0016020">
    <property type="term" value="C:membrane"/>
    <property type="evidence" value="ECO:0007669"/>
    <property type="project" value="UniProtKB-SubCell"/>
</dbReference>
<dbReference type="InterPro" id="IPR004710">
    <property type="entry name" value="Bilac:Na_transpt"/>
</dbReference>
<evidence type="ECO:0000313" key="6">
    <source>
        <dbReference type="EMBL" id="PWN56910.1"/>
    </source>
</evidence>
<evidence type="ECO:0000256" key="2">
    <source>
        <dbReference type="ARBA" id="ARBA00022692"/>
    </source>
</evidence>
<dbReference type="EMBL" id="QEQK01000004">
    <property type="protein sequence ID" value="PWN56910.1"/>
    <property type="molecule type" value="Genomic_DNA"/>
</dbReference>
<reference evidence="6 7" key="1">
    <citation type="submission" date="2018-05" db="EMBL/GenBank/DDBJ databases">
        <title>Abyssibacter profundi OUC007T gen. nov., sp. nov, a marine bacterium isolated from seawater of the Mariana Trench.</title>
        <authorList>
            <person name="Zhou S."/>
        </authorList>
    </citation>
    <scope>NUCLEOTIDE SEQUENCE [LARGE SCALE GENOMIC DNA]</scope>
    <source>
        <strain evidence="6 7">OUC007</strain>
    </source>
</reference>
<protein>
    <submittedName>
        <fullName evidence="6">Symporter</fullName>
    </submittedName>
</protein>
<dbReference type="InterPro" id="IPR002657">
    <property type="entry name" value="BilAc:Na_symport/Acr3"/>
</dbReference>
<dbReference type="Proteomes" id="UP000251800">
    <property type="component" value="Unassembled WGS sequence"/>
</dbReference>
<feature type="transmembrane region" description="Helical" evidence="5">
    <location>
        <begin position="246"/>
        <end position="267"/>
    </location>
</feature>
<comment type="caution">
    <text evidence="6">The sequence shown here is derived from an EMBL/GenBank/DDBJ whole genome shotgun (WGS) entry which is preliminary data.</text>
</comment>
<keyword evidence="7" id="KW-1185">Reference proteome</keyword>
<evidence type="ECO:0000256" key="5">
    <source>
        <dbReference type="SAM" id="Phobius"/>
    </source>
</evidence>
<keyword evidence="3 5" id="KW-1133">Transmembrane helix</keyword>
<dbReference type="AlphaFoldDB" id="A0A363UNC3"/>
<dbReference type="OrthoDB" id="9806785at2"/>
<evidence type="ECO:0000313" key="7">
    <source>
        <dbReference type="Proteomes" id="UP000251800"/>
    </source>
</evidence>
<feature type="transmembrane region" description="Helical" evidence="5">
    <location>
        <begin position="187"/>
        <end position="208"/>
    </location>
</feature>
<sequence length="304" mass="32320">MDASGIDQIQLSFSPTALAVLNGIIAVILFGVALDIRWQDFRSVTRRPQAVLAGLFCQFLLLPAIAWGCILLLRPHPSIALGLMLVSACPGGNVSNFLTAMSGGHAALSVSMSGLSTLASIVMTPLNFMFWAGLYPPTQVLLKALPLSPADILLTVLVVLVIPTVLGMGLAGRYPSVAQRLKRPMRMASMLMLAGFIVLGLVGNWSAFVEHIGVAFWIVATVNALGLGIGYWLARQVRLSEAESRAVAFETGIQNSGFGLVLCFNHFAGLGGMAMIAAWWGVWHLISGLTLASLWRRYGTAAGA</sequence>
<proteinExistence type="predicted"/>
<accession>A0A363UNC3</accession>
<feature type="transmembrane region" description="Helical" evidence="5">
    <location>
        <begin position="17"/>
        <end position="38"/>
    </location>
</feature>
<dbReference type="RefSeq" id="WP_109719509.1">
    <property type="nucleotide sequence ID" value="NZ_QEQK01000004.1"/>
</dbReference>
<dbReference type="InterPro" id="IPR038770">
    <property type="entry name" value="Na+/solute_symporter_sf"/>
</dbReference>
<keyword evidence="4 5" id="KW-0472">Membrane</keyword>
<evidence type="ECO:0000256" key="3">
    <source>
        <dbReference type="ARBA" id="ARBA00022989"/>
    </source>
</evidence>
<evidence type="ECO:0000256" key="4">
    <source>
        <dbReference type="ARBA" id="ARBA00023136"/>
    </source>
</evidence>